<keyword evidence="9" id="KW-0378">Hydrolase</keyword>
<dbReference type="GO" id="GO:0016787">
    <property type="term" value="F:hydrolase activity"/>
    <property type="evidence" value="ECO:0007669"/>
    <property type="project" value="UniProtKB-KW"/>
</dbReference>
<evidence type="ECO:0000256" key="2">
    <source>
        <dbReference type="ARBA" id="ARBA00004123"/>
    </source>
</evidence>
<evidence type="ECO:0000313" key="15">
    <source>
        <dbReference type="EMBL" id="CAJ0588092.1"/>
    </source>
</evidence>
<evidence type="ECO:0000256" key="8">
    <source>
        <dbReference type="ARBA" id="ARBA00022723"/>
    </source>
</evidence>
<evidence type="ECO:0000256" key="6">
    <source>
        <dbReference type="ARBA" id="ARBA00022490"/>
    </source>
</evidence>
<name>A0AA36DL88_CYLNA</name>
<feature type="compositionally biased region" description="Acidic residues" evidence="13">
    <location>
        <begin position="320"/>
        <end position="329"/>
    </location>
</feature>
<comment type="similarity">
    <text evidence="4">Belongs to the HARBI1 family.</text>
</comment>
<evidence type="ECO:0000256" key="5">
    <source>
        <dbReference type="ARBA" id="ARBA00015519"/>
    </source>
</evidence>
<evidence type="ECO:0000256" key="7">
    <source>
        <dbReference type="ARBA" id="ARBA00022722"/>
    </source>
</evidence>
<gene>
    <name evidence="15" type="ORF">CYNAS_LOCUS75</name>
</gene>
<dbReference type="PANTHER" id="PTHR22930">
    <property type="match status" value="1"/>
</dbReference>
<keyword evidence="10" id="KW-0539">Nucleus</keyword>
<evidence type="ECO:0000256" key="11">
    <source>
        <dbReference type="ARBA" id="ARBA00030126"/>
    </source>
</evidence>
<evidence type="ECO:0000313" key="16">
    <source>
        <dbReference type="Proteomes" id="UP001176961"/>
    </source>
</evidence>
<comment type="subcellular location">
    <subcellularLocation>
        <location evidence="3">Cytoplasm</location>
    </subcellularLocation>
    <subcellularLocation>
        <location evidence="2">Nucleus</location>
    </subcellularLocation>
</comment>
<dbReference type="InterPro" id="IPR045249">
    <property type="entry name" value="HARBI1-like"/>
</dbReference>
<evidence type="ECO:0000256" key="9">
    <source>
        <dbReference type="ARBA" id="ARBA00022801"/>
    </source>
</evidence>
<dbReference type="GO" id="GO:0005737">
    <property type="term" value="C:cytoplasm"/>
    <property type="evidence" value="ECO:0007669"/>
    <property type="project" value="UniProtKB-SubCell"/>
</dbReference>
<protein>
    <recommendedName>
        <fullName evidence="5">Putative nuclease HARBI1</fullName>
    </recommendedName>
    <alternativeName>
        <fullName evidence="11">Harbinger transposase-derived nuclease</fullName>
    </alternativeName>
</protein>
<dbReference type="GO" id="GO:0046872">
    <property type="term" value="F:metal ion binding"/>
    <property type="evidence" value="ECO:0007669"/>
    <property type="project" value="UniProtKB-KW"/>
</dbReference>
<evidence type="ECO:0000256" key="3">
    <source>
        <dbReference type="ARBA" id="ARBA00004496"/>
    </source>
</evidence>
<dbReference type="PRINTS" id="PR02086">
    <property type="entry name" value="PUTNUCHARBI1"/>
</dbReference>
<dbReference type="Pfam" id="PF13359">
    <property type="entry name" value="DDE_Tnp_4"/>
    <property type="match status" value="1"/>
</dbReference>
<keyword evidence="8" id="KW-0479">Metal-binding</keyword>
<evidence type="ECO:0000256" key="13">
    <source>
        <dbReference type="SAM" id="MobiDB-lite"/>
    </source>
</evidence>
<dbReference type="GO" id="GO:0004518">
    <property type="term" value="F:nuclease activity"/>
    <property type="evidence" value="ECO:0007669"/>
    <property type="project" value="UniProtKB-KW"/>
</dbReference>
<dbReference type="InterPro" id="IPR027806">
    <property type="entry name" value="HARBI1_dom"/>
</dbReference>
<dbReference type="Proteomes" id="UP001176961">
    <property type="component" value="Unassembled WGS sequence"/>
</dbReference>
<dbReference type="InterPro" id="IPR026103">
    <property type="entry name" value="HARBI1_animal"/>
</dbReference>
<keyword evidence="7" id="KW-0540">Nuclease</keyword>
<accession>A0AA36DL88</accession>
<evidence type="ECO:0000256" key="1">
    <source>
        <dbReference type="ARBA" id="ARBA00001968"/>
    </source>
</evidence>
<feature type="region of interest" description="Disordered" evidence="13">
    <location>
        <begin position="311"/>
        <end position="336"/>
    </location>
</feature>
<evidence type="ECO:0000256" key="12">
    <source>
        <dbReference type="ARBA" id="ARBA00045850"/>
    </source>
</evidence>
<comment type="cofactor">
    <cofactor evidence="1">
        <name>a divalent metal cation</name>
        <dbReference type="ChEBI" id="CHEBI:60240"/>
    </cofactor>
</comment>
<sequence>MEDDERERVEALINLAAPRTFRERVDPLEILDDDAFRARFRLSRRAFYNLLSMLQNDLAPSTARTAAITSAHKLAIFLEHIGSANLQRITAITLGCSQSTVSRIITQVSDLLYRKRNDFIKWPSEEEQQAMERRFFALCGIPRIVGALDGSHVKIQAPTVQLVTQTFRKGYHSINMGAICDLDQRFIWVSAKFPGRAHDSRVFRSSALYRSLRTGRKRGTLLADSAYRSERFILKPILRSDRTPAEARYTDAVCRGRVIIENAFGSLKRQFLSLHTELRHAPTRASKIIVSACCLRNYCIETREQPFTANEAIPQQYPEAGDDETDVPDAGEAQSKMTAILQKKNARLSS</sequence>
<proteinExistence type="inferred from homology"/>
<evidence type="ECO:0000256" key="4">
    <source>
        <dbReference type="ARBA" id="ARBA00006958"/>
    </source>
</evidence>
<evidence type="ECO:0000256" key="10">
    <source>
        <dbReference type="ARBA" id="ARBA00023242"/>
    </source>
</evidence>
<dbReference type="GO" id="GO:0005634">
    <property type="term" value="C:nucleus"/>
    <property type="evidence" value="ECO:0007669"/>
    <property type="project" value="UniProtKB-SubCell"/>
</dbReference>
<keyword evidence="16" id="KW-1185">Reference proteome</keyword>
<keyword evidence="6" id="KW-0963">Cytoplasm</keyword>
<feature type="domain" description="DDE Tnp4" evidence="14">
    <location>
        <begin position="148"/>
        <end position="297"/>
    </location>
</feature>
<dbReference type="AlphaFoldDB" id="A0AA36DL88"/>
<comment type="function">
    <text evidence="12">Transposase-derived protein that may have nuclease activity. Does not have transposase activity.</text>
</comment>
<comment type="caution">
    <text evidence="15">The sequence shown here is derived from an EMBL/GenBank/DDBJ whole genome shotgun (WGS) entry which is preliminary data.</text>
</comment>
<evidence type="ECO:0000259" key="14">
    <source>
        <dbReference type="Pfam" id="PF13359"/>
    </source>
</evidence>
<reference evidence="15" key="1">
    <citation type="submission" date="2023-07" db="EMBL/GenBank/DDBJ databases">
        <authorList>
            <consortium name="CYATHOMIX"/>
        </authorList>
    </citation>
    <scope>NUCLEOTIDE SEQUENCE</scope>
    <source>
        <strain evidence="15">N/A</strain>
    </source>
</reference>
<dbReference type="PANTHER" id="PTHR22930:SF289">
    <property type="entry name" value="DDE TNP4 DOMAIN-CONTAINING PROTEIN-RELATED"/>
    <property type="match status" value="1"/>
</dbReference>
<dbReference type="EMBL" id="CATQJL010000001">
    <property type="protein sequence ID" value="CAJ0588092.1"/>
    <property type="molecule type" value="Genomic_DNA"/>
</dbReference>
<organism evidence="15 16">
    <name type="scientific">Cylicocyclus nassatus</name>
    <name type="common">Nematode worm</name>
    <dbReference type="NCBI Taxonomy" id="53992"/>
    <lineage>
        <taxon>Eukaryota</taxon>
        <taxon>Metazoa</taxon>
        <taxon>Ecdysozoa</taxon>
        <taxon>Nematoda</taxon>
        <taxon>Chromadorea</taxon>
        <taxon>Rhabditida</taxon>
        <taxon>Rhabditina</taxon>
        <taxon>Rhabditomorpha</taxon>
        <taxon>Strongyloidea</taxon>
        <taxon>Strongylidae</taxon>
        <taxon>Cylicocyclus</taxon>
    </lineage>
</organism>